<dbReference type="SMART" id="SM00320">
    <property type="entry name" value="WD40"/>
    <property type="match status" value="1"/>
</dbReference>
<evidence type="ECO:0000256" key="4">
    <source>
        <dbReference type="ARBA" id="ARBA00022691"/>
    </source>
</evidence>
<dbReference type="InterPro" id="IPR001680">
    <property type="entry name" value="WD40_rpt"/>
</dbReference>
<dbReference type="InterPro" id="IPR036322">
    <property type="entry name" value="WD40_repeat_dom_sf"/>
</dbReference>
<proteinExistence type="inferred from homology"/>
<dbReference type="Proteomes" id="UP001603857">
    <property type="component" value="Unassembled WGS sequence"/>
</dbReference>
<dbReference type="PROSITE" id="PS51685">
    <property type="entry name" value="SAM_MT_ERG6_SMT"/>
    <property type="match status" value="1"/>
</dbReference>
<keyword evidence="16" id="KW-1185">Reference proteome</keyword>
<evidence type="ECO:0000256" key="5">
    <source>
        <dbReference type="ARBA" id="ARBA00022955"/>
    </source>
</evidence>
<evidence type="ECO:0000256" key="13">
    <source>
        <dbReference type="SAM" id="MobiDB-lite"/>
    </source>
</evidence>
<keyword evidence="4 11" id="KW-0949">S-adenosyl-L-methionine</keyword>
<feature type="repeat" description="WD" evidence="10">
    <location>
        <begin position="419"/>
        <end position="451"/>
    </location>
</feature>
<keyword evidence="7" id="KW-1207">Sterol metabolism</keyword>
<dbReference type="InterPro" id="IPR029063">
    <property type="entry name" value="SAM-dependent_MTases_sf"/>
</dbReference>
<keyword evidence="10" id="KW-0853">WD repeat</keyword>
<evidence type="ECO:0000259" key="14">
    <source>
        <dbReference type="PROSITE" id="PS51685"/>
    </source>
</evidence>
<keyword evidence="8" id="KW-0753">Steroid metabolism</keyword>
<sequence length="462" mass="51284">MISDEMVQTSCENCRNPLDELLQNISEDMIDAGADFMKMPFLDNSFDAAYAIEAACHAPGVVRDALPDIRLTTKCFEALKQEGVKVRALEFIGVAPRRSVRVEGFLQMAAEGLVESGKWKGESLQESLKRHEHFLALQLGLKPGQKVLDVGCGIGGPLREISRFSSTSITGLNNNEYQITRAKADFMKMPFPDNSFDAVYAIEATCHAPDAAEIEIGDGLPDIRLTSKCAEALNEAGFKVLWEKDLSIDYPVPWYDPLDTTHLSLNTFRLTAIGRFFTRSLVKSLEFVGLAPRGSLRVQEFLEKAADGLVEGGNLSFPSPKHPPPCQGPLPTATSGPPRLSGELVLGGFQQEATKVDRQLRLWQPLLRHRPALLLECWPDVLRRSPLLHRGVARLLRRLLARQDCRLPQDAHHVCLKVLPTHSDPVTVVDFNCDGSLIVSSSYDSLCRIWDASIWTLHEDPH</sequence>
<accession>A0ABD1M100</accession>
<name>A0ABD1M100_9FABA</name>
<dbReference type="GO" id="GO:0032259">
    <property type="term" value="P:methylation"/>
    <property type="evidence" value="ECO:0007669"/>
    <property type="project" value="UniProtKB-KW"/>
</dbReference>
<feature type="domain" description="SAM-dependent methyltransferase Erg6/SMT-type" evidence="14">
    <location>
        <begin position="119"/>
        <end position="329"/>
    </location>
</feature>
<dbReference type="InterPro" id="IPR050447">
    <property type="entry name" value="Erg6_SMT_methyltransf"/>
</dbReference>
<evidence type="ECO:0000256" key="7">
    <source>
        <dbReference type="ARBA" id="ARBA00023166"/>
    </source>
</evidence>
<keyword evidence="5" id="KW-0444">Lipid biosynthesis</keyword>
<dbReference type="PROSITE" id="PS50294">
    <property type="entry name" value="WD_REPEATS_REGION"/>
    <property type="match status" value="1"/>
</dbReference>
<evidence type="ECO:0000256" key="1">
    <source>
        <dbReference type="ARBA" id="ARBA00004938"/>
    </source>
</evidence>
<dbReference type="Gene3D" id="3.40.50.150">
    <property type="entry name" value="Vaccinia Virus protein VP39"/>
    <property type="match status" value="1"/>
</dbReference>
<evidence type="ECO:0000256" key="12">
    <source>
        <dbReference type="RuleBase" id="RU362025"/>
    </source>
</evidence>
<keyword evidence="3 11" id="KW-0808">Transferase</keyword>
<evidence type="ECO:0000256" key="3">
    <source>
        <dbReference type="ARBA" id="ARBA00022679"/>
    </source>
</evidence>
<evidence type="ECO:0000313" key="16">
    <source>
        <dbReference type="Proteomes" id="UP001603857"/>
    </source>
</evidence>
<dbReference type="AlphaFoldDB" id="A0ABD1M100"/>
<dbReference type="CDD" id="cd02440">
    <property type="entry name" value="AdoMet_MTases"/>
    <property type="match status" value="1"/>
</dbReference>
<dbReference type="InterPro" id="IPR013705">
    <property type="entry name" value="Sterol_MeTrfase_C"/>
</dbReference>
<dbReference type="InterPro" id="IPR013216">
    <property type="entry name" value="Methyltransf_11"/>
</dbReference>
<comment type="caution">
    <text evidence="15">The sequence shown here is derived from an EMBL/GenBank/DDBJ whole genome shotgun (WGS) entry which is preliminary data.</text>
</comment>
<evidence type="ECO:0000256" key="6">
    <source>
        <dbReference type="ARBA" id="ARBA00023011"/>
    </source>
</evidence>
<evidence type="ECO:0000256" key="10">
    <source>
        <dbReference type="PROSITE-ProRule" id="PRU00221"/>
    </source>
</evidence>
<dbReference type="InterPro" id="IPR030384">
    <property type="entry name" value="MeTrfase_SMT"/>
</dbReference>
<keyword evidence="6" id="KW-0756">Sterol biosynthesis</keyword>
<evidence type="ECO:0000313" key="15">
    <source>
        <dbReference type="EMBL" id="KAL2329327.1"/>
    </source>
</evidence>
<dbReference type="PANTHER" id="PTHR44068">
    <property type="entry name" value="ZGC:194242"/>
    <property type="match status" value="1"/>
</dbReference>
<protein>
    <recommendedName>
        <fullName evidence="12">Methyltransferase</fullName>
        <ecNumber evidence="12">2.1.1.-</ecNumber>
    </recommendedName>
</protein>
<comment type="pathway">
    <text evidence="1">Steroid biosynthesis; sterol biosynthesis.</text>
</comment>
<dbReference type="Pfam" id="PF08498">
    <property type="entry name" value="Sterol_MT_C"/>
    <property type="match status" value="2"/>
</dbReference>
<organism evidence="15 16">
    <name type="scientific">Flemingia macrophylla</name>
    <dbReference type="NCBI Taxonomy" id="520843"/>
    <lineage>
        <taxon>Eukaryota</taxon>
        <taxon>Viridiplantae</taxon>
        <taxon>Streptophyta</taxon>
        <taxon>Embryophyta</taxon>
        <taxon>Tracheophyta</taxon>
        <taxon>Spermatophyta</taxon>
        <taxon>Magnoliopsida</taxon>
        <taxon>eudicotyledons</taxon>
        <taxon>Gunneridae</taxon>
        <taxon>Pentapetalae</taxon>
        <taxon>rosids</taxon>
        <taxon>fabids</taxon>
        <taxon>Fabales</taxon>
        <taxon>Fabaceae</taxon>
        <taxon>Papilionoideae</taxon>
        <taxon>50 kb inversion clade</taxon>
        <taxon>NPAAA clade</taxon>
        <taxon>indigoferoid/millettioid clade</taxon>
        <taxon>Phaseoleae</taxon>
        <taxon>Flemingia</taxon>
    </lineage>
</organism>
<evidence type="ECO:0000256" key="11">
    <source>
        <dbReference type="PROSITE-ProRule" id="PRU01022"/>
    </source>
</evidence>
<dbReference type="EMBL" id="JBGMDY010000007">
    <property type="protein sequence ID" value="KAL2329327.1"/>
    <property type="molecule type" value="Genomic_DNA"/>
</dbReference>
<keyword evidence="5" id="KW-0443">Lipid metabolism</keyword>
<dbReference type="Pfam" id="PF08241">
    <property type="entry name" value="Methyltransf_11"/>
    <property type="match status" value="1"/>
</dbReference>
<dbReference type="SUPFAM" id="SSF53335">
    <property type="entry name" value="S-adenosyl-L-methionine-dependent methyltransferases"/>
    <property type="match status" value="1"/>
</dbReference>
<dbReference type="GO" id="GO:0016126">
    <property type="term" value="P:sterol biosynthetic process"/>
    <property type="evidence" value="ECO:0007669"/>
    <property type="project" value="UniProtKB-KW"/>
</dbReference>
<reference evidence="15 16" key="1">
    <citation type="submission" date="2024-08" db="EMBL/GenBank/DDBJ databases">
        <title>Insights into the chromosomal genome structure of Flemingia macrophylla.</title>
        <authorList>
            <person name="Ding Y."/>
            <person name="Zhao Y."/>
            <person name="Bi W."/>
            <person name="Wu M."/>
            <person name="Zhao G."/>
            <person name="Gong Y."/>
            <person name="Li W."/>
            <person name="Zhang P."/>
        </authorList>
    </citation>
    <scope>NUCLEOTIDE SEQUENCE [LARGE SCALE GENOMIC DNA]</scope>
    <source>
        <strain evidence="15">DYQJB</strain>
        <tissue evidence="15">Leaf</tissue>
    </source>
</reference>
<feature type="region of interest" description="Disordered" evidence="13">
    <location>
        <begin position="313"/>
        <end position="334"/>
    </location>
</feature>
<dbReference type="PROSITE" id="PS50082">
    <property type="entry name" value="WD_REPEATS_2"/>
    <property type="match status" value="1"/>
</dbReference>
<evidence type="ECO:0000256" key="8">
    <source>
        <dbReference type="ARBA" id="ARBA00023221"/>
    </source>
</evidence>
<gene>
    <name evidence="15" type="ORF">Fmac_022754</name>
</gene>
<dbReference type="SUPFAM" id="SSF50978">
    <property type="entry name" value="WD40 repeat-like"/>
    <property type="match status" value="1"/>
</dbReference>
<keyword evidence="5" id="KW-0752">Steroid biosynthesis</keyword>
<dbReference type="GO" id="GO:0008168">
    <property type="term" value="F:methyltransferase activity"/>
    <property type="evidence" value="ECO:0007669"/>
    <property type="project" value="UniProtKB-KW"/>
</dbReference>
<evidence type="ECO:0000256" key="2">
    <source>
        <dbReference type="ARBA" id="ARBA00022603"/>
    </source>
</evidence>
<evidence type="ECO:0000256" key="9">
    <source>
        <dbReference type="ARBA" id="ARBA00038188"/>
    </source>
</evidence>
<dbReference type="InterPro" id="IPR015943">
    <property type="entry name" value="WD40/YVTN_repeat-like_dom_sf"/>
</dbReference>
<dbReference type="EC" id="2.1.1.-" evidence="12"/>
<comment type="similarity">
    <text evidence="9 11 12">Belongs to the class I-like SAM-binding methyltransferase superfamily. Erg6/SMT family.</text>
</comment>
<keyword evidence="2 11" id="KW-0489">Methyltransferase</keyword>
<dbReference type="PANTHER" id="PTHR44068:SF1">
    <property type="entry name" value="HYPOTHETICAL LOC100005854"/>
    <property type="match status" value="1"/>
</dbReference>
<dbReference type="Pfam" id="PF00400">
    <property type="entry name" value="WD40"/>
    <property type="match status" value="1"/>
</dbReference>
<dbReference type="Gene3D" id="2.130.10.10">
    <property type="entry name" value="YVTN repeat-like/Quinoprotein amine dehydrogenase"/>
    <property type="match status" value="1"/>
</dbReference>